<name>A0ABU8HJ16_9BACI</name>
<dbReference type="Gene3D" id="1.20.120.1760">
    <property type="match status" value="1"/>
</dbReference>
<proteinExistence type="inferred from homology"/>
<evidence type="ECO:0000256" key="3">
    <source>
        <dbReference type="SAM" id="Phobius"/>
    </source>
</evidence>
<keyword evidence="1 2" id="KW-0808">Transferase</keyword>
<dbReference type="Proteomes" id="UP001312865">
    <property type="component" value="Unassembled WGS sequence"/>
</dbReference>
<reference evidence="4 5" key="1">
    <citation type="journal article" date="2018" name="J. Microbiol.">
        <title>Bacillus spongiae sp. nov., isolated from sponge of Jeju Island.</title>
        <authorList>
            <person name="Lee G.E."/>
            <person name="Im W.T."/>
            <person name="Park J.S."/>
        </authorList>
    </citation>
    <scope>NUCLEOTIDE SEQUENCE [LARGE SCALE GENOMIC DNA]</scope>
    <source>
        <strain evidence="4 5">135PIL107-10</strain>
    </source>
</reference>
<sequence>MLDTHARKYVQPMIQKSARVSLQLGMTANQMTVVAFIIGASSGVFYYLEQPIVAVIVLWLSGYLDAVDGTMARLTKPTPFGTVMDITFDRIVEISVILGIAALHPEAMWALLLLSVSIIISMTIFLTVGAISEKQGMKSFYYQAGLAERTEGFVLFSLMMLFPDWIIWTTLLFFTVELFTGFQRFMEAKRLLTEKDGVTDEEI</sequence>
<dbReference type="InterPro" id="IPR043130">
    <property type="entry name" value="CDP-OH_PTrfase_TM_dom"/>
</dbReference>
<evidence type="ECO:0000313" key="4">
    <source>
        <dbReference type="EMBL" id="MEI5909393.1"/>
    </source>
</evidence>
<comment type="similarity">
    <text evidence="2">Belongs to the CDP-alcohol phosphatidyltransferase class-I family.</text>
</comment>
<gene>
    <name evidence="4" type="ORF">WAK64_20405</name>
</gene>
<dbReference type="PROSITE" id="PS00379">
    <property type="entry name" value="CDP_ALCOHOL_P_TRANSF"/>
    <property type="match status" value="1"/>
</dbReference>
<keyword evidence="3" id="KW-0812">Transmembrane</keyword>
<dbReference type="InterPro" id="IPR048254">
    <property type="entry name" value="CDP_ALCOHOL_P_TRANSF_CS"/>
</dbReference>
<evidence type="ECO:0000256" key="1">
    <source>
        <dbReference type="ARBA" id="ARBA00022679"/>
    </source>
</evidence>
<dbReference type="RefSeq" id="WP_336588837.1">
    <property type="nucleotide sequence ID" value="NZ_JBBAXC010000025.1"/>
</dbReference>
<keyword evidence="3" id="KW-0472">Membrane</keyword>
<dbReference type="EMBL" id="JBBAXC010000025">
    <property type="protein sequence ID" value="MEI5909393.1"/>
    <property type="molecule type" value="Genomic_DNA"/>
</dbReference>
<comment type="caution">
    <text evidence="4">The sequence shown here is derived from an EMBL/GenBank/DDBJ whole genome shotgun (WGS) entry which is preliminary data.</text>
</comment>
<dbReference type="GO" id="GO:0016740">
    <property type="term" value="F:transferase activity"/>
    <property type="evidence" value="ECO:0007669"/>
    <property type="project" value="UniProtKB-KW"/>
</dbReference>
<accession>A0ABU8HJ16</accession>
<feature type="transmembrane region" description="Helical" evidence="3">
    <location>
        <begin position="152"/>
        <end position="176"/>
    </location>
</feature>
<keyword evidence="3" id="KW-1133">Transmembrane helix</keyword>
<dbReference type="InterPro" id="IPR000462">
    <property type="entry name" value="CDP-OH_P_trans"/>
</dbReference>
<evidence type="ECO:0000256" key="2">
    <source>
        <dbReference type="RuleBase" id="RU003750"/>
    </source>
</evidence>
<feature type="transmembrane region" description="Helical" evidence="3">
    <location>
        <begin position="109"/>
        <end position="131"/>
    </location>
</feature>
<dbReference type="EC" id="2.7.8.-" evidence="4"/>
<evidence type="ECO:0000313" key="5">
    <source>
        <dbReference type="Proteomes" id="UP001312865"/>
    </source>
</evidence>
<organism evidence="4 5">
    <name type="scientific">Bacillus spongiae</name>
    <dbReference type="NCBI Taxonomy" id="2683610"/>
    <lineage>
        <taxon>Bacteria</taxon>
        <taxon>Bacillati</taxon>
        <taxon>Bacillota</taxon>
        <taxon>Bacilli</taxon>
        <taxon>Bacillales</taxon>
        <taxon>Bacillaceae</taxon>
        <taxon>Bacillus</taxon>
    </lineage>
</organism>
<dbReference type="Pfam" id="PF01066">
    <property type="entry name" value="CDP-OH_P_transf"/>
    <property type="match status" value="1"/>
</dbReference>
<feature type="transmembrane region" description="Helical" evidence="3">
    <location>
        <begin position="44"/>
        <end position="66"/>
    </location>
</feature>
<keyword evidence="5" id="KW-1185">Reference proteome</keyword>
<protein>
    <submittedName>
        <fullName evidence="4">CDP-alcohol phosphatidyltransferase family protein</fullName>
        <ecNumber evidence="4">2.7.8.-</ecNumber>
    </submittedName>
</protein>